<dbReference type="PANTHER" id="PTHR43727:SF2">
    <property type="entry name" value="GROUP IV DECARBOXYLASE"/>
    <property type="match status" value="1"/>
</dbReference>
<dbReference type="InterPro" id="IPR000183">
    <property type="entry name" value="Orn/DAP/Arg_de-COase"/>
</dbReference>
<gene>
    <name evidence="6 11" type="primary">lysA</name>
    <name evidence="11" type="ORF">GCM10022202_06310</name>
</gene>
<dbReference type="HAMAP" id="MF_02120">
    <property type="entry name" value="LysA"/>
    <property type="match status" value="1"/>
</dbReference>
<feature type="binding site" evidence="6">
    <location>
        <position position="334"/>
    </location>
    <ligand>
        <name>substrate</name>
    </ligand>
</feature>
<comment type="function">
    <text evidence="6">Specifically catalyzes the decarboxylation of meso-diaminopimelate (meso-DAP) to L-lysine.</text>
</comment>
<feature type="binding site" evidence="6">
    <location>
        <position position="382"/>
    </location>
    <ligand>
        <name>substrate</name>
    </ligand>
</feature>
<evidence type="ECO:0000256" key="3">
    <source>
        <dbReference type="ARBA" id="ARBA00022898"/>
    </source>
</evidence>
<dbReference type="Proteomes" id="UP001410795">
    <property type="component" value="Unassembled WGS sequence"/>
</dbReference>
<dbReference type="PANTHER" id="PTHR43727">
    <property type="entry name" value="DIAMINOPIMELATE DECARBOXYLASE"/>
    <property type="match status" value="1"/>
</dbReference>
<keyword evidence="5 6" id="KW-0456">Lyase</keyword>
<dbReference type="InterPro" id="IPR002986">
    <property type="entry name" value="DAP_deCOOHase_LysA"/>
</dbReference>
<evidence type="ECO:0000256" key="6">
    <source>
        <dbReference type="HAMAP-Rule" id="MF_02120"/>
    </source>
</evidence>
<organism evidence="11 12">
    <name type="scientific">Microbacterium marinilacus</name>
    <dbReference type="NCBI Taxonomy" id="415209"/>
    <lineage>
        <taxon>Bacteria</taxon>
        <taxon>Bacillati</taxon>
        <taxon>Actinomycetota</taxon>
        <taxon>Actinomycetes</taxon>
        <taxon>Micrococcales</taxon>
        <taxon>Microbacteriaceae</taxon>
        <taxon>Microbacterium</taxon>
    </lineage>
</organism>
<feature type="binding site" evidence="6">
    <location>
        <position position="378"/>
    </location>
    <ligand>
        <name>substrate</name>
    </ligand>
</feature>
<proteinExistence type="inferred from homology"/>
<keyword evidence="2 6" id="KW-0210">Decarboxylase</keyword>
<feature type="modified residue" description="N6-(pyridoxal phosphate)lysine" evidence="6">
    <location>
        <position position="101"/>
    </location>
</feature>
<comment type="similarity">
    <text evidence="6">Belongs to the Orn/Lys/Arg decarboxylase class-II family. LysA subfamily.</text>
</comment>
<evidence type="ECO:0000256" key="7">
    <source>
        <dbReference type="NCBIfam" id="TIGR01048"/>
    </source>
</evidence>
<evidence type="ECO:0000256" key="4">
    <source>
        <dbReference type="ARBA" id="ARBA00023154"/>
    </source>
</evidence>
<accession>A0ABP7B6D5</accession>
<dbReference type="SUPFAM" id="SSF50621">
    <property type="entry name" value="Alanine racemase C-terminal domain-like"/>
    <property type="match status" value="1"/>
</dbReference>
<evidence type="ECO:0000256" key="8">
    <source>
        <dbReference type="RuleBase" id="RU003738"/>
    </source>
</evidence>
<keyword evidence="3 6" id="KW-0663">Pyridoxal phosphate</keyword>
<feature type="binding site" evidence="6">
    <location>
        <position position="439"/>
    </location>
    <ligand>
        <name>pyridoxal 5'-phosphate</name>
        <dbReference type="ChEBI" id="CHEBI:597326"/>
    </ligand>
</feature>
<reference evidence="12" key="1">
    <citation type="journal article" date="2019" name="Int. J. Syst. Evol. Microbiol.">
        <title>The Global Catalogue of Microorganisms (GCM) 10K type strain sequencing project: providing services to taxonomists for standard genome sequencing and annotation.</title>
        <authorList>
            <consortium name="The Broad Institute Genomics Platform"/>
            <consortium name="The Broad Institute Genome Sequencing Center for Infectious Disease"/>
            <person name="Wu L."/>
            <person name="Ma J."/>
        </authorList>
    </citation>
    <scope>NUCLEOTIDE SEQUENCE [LARGE SCALE GENOMIC DNA]</scope>
    <source>
        <strain evidence="12">JCM 16546</strain>
    </source>
</reference>
<dbReference type="InterPro" id="IPR009006">
    <property type="entry name" value="Ala_racemase/Decarboxylase_C"/>
</dbReference>
<dbReference type="NCBIfam" id="TIGR01048">
    <property type="entry name" value="lysA"/>
    <property type="match status" value="1"/>
</dbReference>
<dbReference type="InterPro" id="IPR022653">
    <property type="entry name" value="De-COase2_pyr-phos_BS"/>
</dbReference>
<protein>
    <recommendedName>
        <fullName evidence="6 7">Diaminopimelate decarboxylase</fullName>
        <shortName evidence="6">DAP decarboxylase</shortName>
        <shortName evidence="6">DAPDC</shortName>
        <ecNumber evidence="6 7">4.1.1.20</ecNumber>
    </recommendedName>
</protein>
<feature type="region of interest" description="Disordered" evidence="9">
    <location>
        <begin position="1"/>
        <end position="30"/>
    </location>
</feature>
<name>A0ABP7B6D5_9MICO</name>
<evidence type="ECO:0000259" key="10">
    <source>
        <dbReference type="Pfam" id="PF02784"/>
    </source>
</evidence>
<dbReference type="SUPFAM" id="SSF51419">
    <property type="entry name" value="PLP-binding barrel"/>
    <property type="match status" value="1"/>
</dbReference>
<dbReference type="InterPro" id="IPR022644">
    <property type="entry name" value="De-COase2_N"/>
</dbReference>
<comment type="subunit">
    <text evidence="6">Homodimer.</text>
</comment>
<dbReference type="EMBL" id="BAAAYV010000004">
    <property type="protein sequence ID" value="GAA3649387.1"/>
    <property type="molecule type" value="Genomic_DNA"/>
</dbReference>
<comment type="cofactor">
    <cofactor evidence="1 6 8">
        <name>pyridoxal 5'-phosphate</name>
        <dbReference type="ChEBI" id="CHEBI:597326"/>
    </cofactor>
</comment>
<keyword evidence="4 6" id="KW-0457">Lysine biosynthesis</keyword>
<dbReference type="RefSeq" id="WP_221859994.1">
    <property type="nucleotide sequence ID" value="NZ_BAAAYV010000004.1"/>
</dbReference>
<dbReference type="PROSITE" id="PS00878">
    <property type="entry name" value="ODR_DC_2_1"/>
    <property type="match status" value="1"/>
</dbReference>
<feature type="binding site" evidence="6">
    <location>
        <position position="439"/>
    </location>
    <ligand>
        <name>substrate</name>
    </ligand>
</feature>
<keyword evidence="12" id="KW-1185">Reference proteome</keyword>
<sequence>MHDAAVPEPGQTGALAPDWLPLPDDPNDLAPGVWPASARRDDDGALIVAGVAAPELAREFGTPVQVLDEDEVRSRAREALRAFGDAAARHGGRARVYYAGKAFLSAEVARWMVESGLNVDVCSIGELEVALAAGVPAARIGFHGNNKRVFELERAIETGVGTIVVDSEIEIERLAAITERLDRRQAVLVRVNSGVHAETHHFLATAHEDQKFGFTLEAAHRAAERIHELPLVDLAGLHSHIGSQIFGVDGFREAASRVLELLALLREEGRFTAESADGAVEPVLNLGGGFGIAYTRADTPTPIGELAAGIVDAVADECAVRGIPLPVLAFEPGRSIVGTAGVTLYEVGTTKSVSVDTGSGPAERRYVSVDGGMSDNARPALYGAQYSARLASREGAGAPVLSRVVGLHCESGDVVVDHEYLPGDVTPGDLLAVPATGAYCAPLASNYNHIPRPPVVAVTGGRARVIVRGERIEDLLARDTGIRPAAAAAPTREGEE</sequence>
<dbReference type="PRINTS" id="PR01179">
    <property type="entry name" value="ODADCRBXLASE"/>
</dbReference>
<feature type="domain" description="Orn/DAP/Arg decarboxylase 2 N-terminal" evidence="10">
    <location>
        <begin position="73"/>
        <end position="337"/>
    </location>
</feature>
<dbReference type="InterPro" id="IPR029066">
    <property type="entry name" value="PLP-binding_barrel"/>
</dbReference>
<evidence type="ECO:0000256" key="2">
    <source>
        <dbReference type="ARBA" id="ARBA00022793"/>
    </source>
</evidence>
<dbReference type="EC" id="4.1.1.20" evidence="6 7"/>
<evidence type="ECO:0000313" key="12">
    <source>
        <dbReference type="Proteomes" id="UP001410795"/>
    </source>
</evidence>
<feature type="binding site" evidence="6">
    <location>
        <position position="289"/>
    </location>
    <ligand>
        <name>pyridoxal 5'-phosphate</name>
        <dbReference type="ChEBI" id="CHEBI:597326"/>
    </ligand>
</feature>
<evidence type="ECO:0000256" key="9">
    <source>
        <dbReference type="SAM" id="MobiDB-lite"/>
    </source>
</evidence>
<dbReference type="PRINTS" id="PR01181">
    <property type="entry name" value="DAPDCRBXLASE"/>
</dbReference>
<evidence type="ECO:0000256" key="5">
    <source>
        <dbReference type="ARBA" id="ARBA00023239"/>
    </source>
</evidence>
<comment type="pathway">
    <text evidence="6 8">Amino-acid biosynthesis; L-lysine biosynthesis via DAP pathway; L-lysine from DL-2,6-diaminopimelate: step 1/1.</text>
</comment>
<comment type="caution">
    <text evidence="11">The sequence shown here is derived from an EMBL/GenBank/DDBJ whole genome shotgun (WGS) entry which is preliminary data.</text>
</comment>
<dbReference type="Gene3D" id="2.40.37.10">
    <property type="entry name" value="Lyase, Ornithine Decarboxylase, Chain A, domain 1"/>
    <property type="match status" value="1"/>
</dbReference>
<keyword evidence="6" id="KW-0028">Amino-acid biosynthesis</keyword>
<feature type="binding site" evidence="6">
    <location>
        <position position="410"/>
    </location>
    <ligand>
        <name>substrate</name>
    </ligand>
</feature>
<comment type="catalytic activity">
    <reaction evidence="6 8">
        <text>meso-2,6-diaminopimelate + H(+) = L-lysine + CO2</text>
        <dbReference type="Rhea" id="RHEA:15101"/>
        <dbReference type="ChEBI" id="CHEBI:15378"/>
        <dbReference type="ChEBI" id="CHEBI:16526"/>
        <dbReference type="ChEBI" id="CHEBI:32551"/>
        <dbReference type="ChEBI" id="CHEBI:57791"/>
        <dbReference type="EC" id="4.1.1.20"/>
    </reaction>
</comment>
<dbReference type="CDD" id="cd06828">
    <property type="entry name" value="PLPDE_III_DapDC"/>
    <property type="match status" value="1"/>
</dbReference>
<dbReference type="Pfam" id="PF02784">
    <property type="entry name" value="Orn_Arg_deC_N"/>
    <property type="match status" value="1"/>
</dbReference>
<dbReference type="Gene3D" id="3.20.20.10">
    <property type="entry name" value="Alanine racemase"/>
    <property type="match status" value="1"/>
</dbReference>
<feature type="binding site" evidence="6">
    <location>
        <begin position="331"/>
        <end position="334"/>
    </location>
    <ligand>
        <name>pyridoxal 5'-phosphate</name>
        <dbReference type="ChEBI" id="CHEBI:597326"/>
    </ligand>
</feature>
<evidence type="ECO:0000256" key="1">
    <source>
        <dbReference type="ARBA" id="ARBA00001933"/>
    </source>
</evidence>
<evidence type="ECO:0000313" key="11">
    <source>
        <dbReference type="EMBL" id="GAA3649387.1"/>
    </source>
</evidence>